<gene>
    <name evidence="8" type="ORF">QE152_g6282</name>
</gene>
<dbReference type="EMBL" id="JASPKY010000041">
    <property type="protein sequence ID" value="KAK9746319.1"/>
    <property type="molecule type" value="Genomic_DNA"/>
</dbReference>
<protein>
    <recommendedName>
        <fullName evidence="7">Dolichol-phosphate mannosyltransferase subunit 3</fullName>
    </recommendedName>
</protein>
<keyword evidence="8" id="KW-0328">Glycosyltransferase</keyword>
<dbReference type="Proteomes" id="UP001458880">
    <property type="component" value="Unassembled WGS sequence"/>
</dbReference>
<dbReference type="GO" id="GO:0033185">
    <property type="term" value="C:dolichol-phosphate-mannose synthase complex"/>
    <property type="evidence" value="ECO:0007669"/>
    <property type="project" value="TreeGrafter"/>
</dbReference>
<comment type="caution">
    <text evidence="7">Lacks conserved residue(s) required for the propagation of feature annotation.</text>
</comment>
<comment type="similarity">
    <text evidence="2 7">Belongs to the DPM3 family.</text>
</comment>
<organism evidence="8 9">
    <name type="scientific">Popillia japonica</name>
    <name type="common">Japanese beetle</name>
    <dbReference type="NCBI Taxonomy" id="7064"/>
    <lineage>
        <taxon>Eukaryota</taxon>
        <taxon>Metazoa</taxon>
        <taxon>Ecdysozoa</taxon>
        <taxon>Arthropoda</taxon>
        <taxon>Hexapoda</taxon>
        <taxon>Insecta</taxon>
        <taxon>Pterygota</taxon>
        <taxon>Neoptera</taxon>
        <taxon>Endopterygota</taxon>
        <taxon>Coleoptera</taxon>
        <taxon>Polyphaga</taxon>
        <taxon>Scarabaeiformia</taxon>
        <taxon>Scarabaeidae</taxon>
        <taxon>Rutelinae</taxon>
        <taxon>Popillia</taxon>
    </lineage>
</organism>
<keyword evidence="5 7" id="KW-1133">Transmembrane helix</keyword>
<dbReference type="GO" id="GO:0006506">
    <property type="term" value="P:GPI anchor biosynthetic process"/>
    <property type="evidence" value="ECO:0007669"/>
    <property type="project" value="TreeGrafter"/>
</dbReference>
<accession>A0AAW1MHP1</accession>
<dbReference type="InterPro" id="IPR013174">
    <property type="entry name" value="DPM3"/>
</dbReference>
<evidence type="ECO:0000256" key="6">
    <source>
        <dbReference type="ARBA" id="ARBA00023136"/>
    </source>
</evidence>
<dbReference type="GO" id="GO:0005789">
    <property type="term" value="C:endoplasmic reticulum membrane"/>
    <property type="evidence" value="ECO:0007669"/>
    <property type="project" value="UniProtKB-SubCell"/>
</dbReference>
<dbReference type="GO" id="GO:0016757">
    <property type="term" value="F:glycosyltransferase activity"/>
    <property type="evidence" value="ECO:0007669"/>
    <property type="project" value="UniProtKB-KW"/>
</dbReference>
<comment type="function">
    <text evidence="7">Stabilizer subunit of the dolichol-phosphate mannose (DPM) synthase complex; tethers catalytic subunit to the ER.</text>
</comment>
<evidence type="ECO:0000313" key="8">
    <source>
        <dbReference type="EMBL" id="KAK9746319.1"/>
    </source>
</evidence>
<evidence type="ECO:0000256" key="4">
    <source>
        <dbReference type="ARBA" id="ARBA00022824"/>
    </source>
</evidence>
<dbReference type="Pfam" id="PF08285">
    <property type="entry name" value="DPM3"/>
    <property type="match status" value="1"/>
</dbReference>
<evidence type="ECO:0000256" key="7">
    <source>
        <dbReference type="RuleBase" id="RU365085"/>
    </source>
</evidence>
<evidence type="ECO:0000256" key="3">
    <source>
        <dbReference type="ARBA" id="ARBA00022692"/>
    </source>
</evidence>
<keyword evidence="8" id="KW-0808">Transferase</keyword>
<dbReference type="AlphaFoldDB" id="A0AAW1MHP1"/>
<feature type="transmembrane region" description="Helical" evidence="7">
    <location>
        <begin position="39"/>
        <end position="62"/>
    </location>
</feature>
<comment type="subunit">
    <text evidence="7">Component of the dolichol-phosphate mannose (DPM) synthase complex.</text>
</comment>
<keyword evidence="9" id="KW-1185">Reference proteome</keyword>
<comment type="subcellular location">
    <subcellularLocation>
        <location evidence="1 7">Endoplasmic reticulum membrane</location>
        <topology evidence="1 7">Multi-pass membrane protein</topology>
    </subcellularLocation>
</comment>
<evidence type="ECO:0000256" key="5">
    <source>
        <dbReference type="ARBA" id="ARBA00022989"/>
    </source>
</evidence>
<keyword evidence="3 7" id="KW-0812">Transmembrane</keyword>
<evidence type="ECO:0000313" key="9">
    <source>
        <dbReference type="Proteomes" id="UP001458880"/>
    </source>
</evidence>
<keyword evidence="6 7" id="KW-0472">Membrane</keyword>
<comment type="caution">
    <text evidence="8">The sequence shown here is derived from an EMBL/GenBank/DDBJ whole genome shotgun (WGS) entry which is preliminary data.</text>
</comment>
<dbReference type="PANTHER" id="PTHR16433:SF0">
    <property type="entry name" value="DOLICHOL-PHOSPHATE MANNOSYLTRANSFERASE SUBUNIT 3"/>
    <property type="match status" value="1"/>
</dbReference>
<evidence type="ECO:0000256" key="2">
    <source>
        <dbReference type="ARBA" id="ARBA00010430"/>
    </source>
</evidence>
<name>A0AAW1MHP1_POPJA</name>
<keyword evidence="4 7" id="KW-0256">Endoplasmic reticulum</keyword>
<sequence length="97" mass="11374">MTKLLEWLSAFIALFSVWYLLISKKVARHFVSENETLIFYSPIIAVLLFGIYAATVVLYRVFTFNDCEEAAKELRKEIEEAREDLRTKGFVFKNSDR</sequence>
<comment type="pathway">
    <text evidence="7">Protein modification; protein glycosylation.</text>
</comment>
<reference evidence="8 9" key="1">
    <citation type="journal article" date="2024" name="BMC Genomics">
        <title>De novo assembly and annotation of Popillia japonica's genome with initial clues to its potential as an invasive pest.</title>
        <authorList>
            <person name="Cucini C."/>
            <person name="Boschi S."/>
            <person name="Funari R."/>
            <person name="Cardaioli E."/>
            <person name="Iannotti N."/>
            <person name="Marturano G."/>
            <person name="Paoli F."/>
            <person name="Bruttini M."/>
            <person name="Carapelli A."/>
            <person name="Frati F."/>
            <person name="Nardi F."/>
        </authorList>
    </citation>
    <scope>NUCLEOTIDE SEQUENCE [LARGE SCALE GENOMIC DNA]</scope>
    <source>
        <strain evidence="8">DMR45628</strain>
    </source>
</reference>
<evidence type="ECO:0000256" key="1">
    <source>
        <dbReference type="ARBA" id="ARBA00004477"/>
    </source>
</evidence>
<proteinExistence type="inferred from homology"/>
<dbReference type="PANTHER" id="PTHR16433">
    <property type="entry name" value="DOLICHOL-PHOSPHATE MANNOSYLTRANSFERASE SUBUNIT 3"/>
    <property type="match status" value="1"/>
</dbReference>